<dbReference type="Proteomes" id="UP000747542">
    <property type="component" value="Unassembled WGS sequence"/>
</dbReference>
<evidence type="ECO:0000313" key="2">
    <source>
        <dbReference type="EMBL" id="KAG7164058.1"/>
    </source>
</evidence>
<evidence type="ECO:0000256" key="1">
    <source>
        <dbReference type="SAM" id="Phobius"/>
    </source>
</evidence>
<comment type="caution">
    <text evidence="2">The sequence shown here is derived from an EMBL/GenBank/DDBJ whole genome shotgun (WGS) entry which is preliminary data.</text>
</comment>
<feature type="non-terminal residue" evidence="2">
    <location>
        <position position="1"/>
    </location>
</feature>
<sequence>YTHAVVAATLAREAAPSTCLSTATIDEHHLQDPKRKESLQPGRHILLSRSSRYNQITRMTHIPPVIPFVDHEGFPKVVDAEKVTLGYPQKDSESGELVRDKVVILRRPRHPALFHTHSLTTRNTIPSSFMLMKEQKKFGGFRIQDFTRGPAKFKLRQGSMRYQRKPVGPTFQTRVCMERGVPVSYTTTRTPHTDLISPEEVPGVRRIFRVPCESLPSDQSEKPLRNPKVICVSIWEEFLYGTSVLDVMTGHGGEEPDGPIGVLRAHLKRYLSATVIDMLVLSVYFTLYFLSCLAYNDFWELGLYMLLANHLQIHEKAYKRKMRIDFTGSAFQGPAYVCVRTWCQHCIEKDREKVMFGLMKKMKADIRGTIFPVVLNNDGDAEGVGALGRSTTTAQSSLLDGTQAVAQ</sequence>
<evidence type="ECO:0000313" key="3">
    <source>
        <dbReference type="Proteomes" id="UP000747542"/>
    </source>
</evidence>
<protein>
    <submittedName>
        <fullName evidence="2">Uncharacterized protein</fullName>
    </submittedName>
</protein>
<dbReference type="AlphaFoldDB" id="A0A8J5JXS4"/>
<organism evidence="2 3">
    <name type="scientific">Homarus americanus</name>
    <name type="common">American lobster</name>
    <dbReference type="NCBI Taxonomy" id="6706"/>
    <lineage>
        <taxon>Eukaryota</taxon>
        <taxon>Metazoa</taxon>
        <taxon>Ecdysozoa</taxon>
        <taxon>Arthropoda</taxon>
        <taxon>Crustacea</taxon>
        <taxon>Multicrustacea</taxon>
        <taxon>Malacostraca</taxon>
        <taxon>Eumalacostraca</taxon>
        <taxon>Eucarida</taxon>
        <taxon>Decapoda</taxon>
        <taxon>Pleocyemata</taxon>
        <taxon>Astacidea</taxon>
        <taxon>Nephropoidea</taxon>
        <taxon>Nephropidae</taxon>
        <taxon>Homarus</taxon>
    </lineage>
</organism>
<gene>
    <name evidence="2" type="ORF">Hamer_G024199</name>
</gene>
<keyword evidence="3" id="KW-1185">Reference proteome</keyword>
<keyword evidence="1" id="KW-0472">Membrane</keyword>
<feature type="non-terminal residue" evidence="2">
    <location>
        <position position="407"/>
    </location>
</feature>
<dbReference type="EMBL" id="JAHLQT010025911">
    <property type="protein sequence ID" value="KAG7164058.1"/>
    <property type="molecule type" value="Genomic_DNA"/>
</dbReference>
<feature type="transmembrane region" description="Helical" evidence="1">
    <location>
        <begin position="270"/>
        <end position="290"/>
    </location>
</feature>
<keyword evidence="1" id="KW-0812">Transmembrane</keyword>
<reference evidence="2" key="1">
    <citation type="journal article" date="2021" name="Sci. Adv.">
        <title>The American lobster genome reveals insights on longevity, neural, and immune adaptations.</title>
        <authorList>
            <person name="Polinski J.M."/>
            <person name="Zimin A.V."/>
            <person name="Clark K.F."/>
            <person name="Kohn A.B."/>
            <person name="Sadowski N."/>
            <person name="Timp W."/>
            <person name="Ptitsyn A."/>
            <person name="Khanna P."/>
            <person name="Romanova D.Y."/>
            <person name="Williams P."/>
            <person name="Greenwood S.J."/>
            <person name="Moroz L.L."/>
            <person name="Walt D.R."/>
            <person name="Bodnar A.G."/>
        </authorList>
    </citation>
    <scope>NUCLEOTIDE SEQUENCE</scope>
    <source>
        <strain evidence="2">GMGI-L3</strain>
    </source>
</reference>
<proteinExistence type="predicted"/>
<accession>A0A8J5JXS4</accession>
<name>A0A8J5JXS4_HOMAM</name>
<keyword evidence="1" id="KW-1133">Transmembrane helix</keyword>